<evidence type="ECO:0000313" key="2">
    <source>
        <dbReference type="Proteomes" id="UP001634394"/>
    </source>
</evidence>
<accession>A0ABD3UZJ6</accession>
<evidence type="ECO:0000313" key="1">
    <source>
        <dbReference type="EMBL" id="KAL3854856.1"/>
    </source>
</evidence>
<dbReference type="AlphaFoldDB" id="A0ABD3UZJ6"/>
<sequence length="178" mass="20637">MRAKSFTLNFTPYPYSYSCGRPNVQLFLSVEEKAHAKVKEEEEEDEGKVKVECLFIAPVKHLPAKQYEMMTTQEVRKQYSWIVNSTAGSRSRNLLLDGLGARCNRSFSIAVLMNSCRQLVTRENKLQHWQQHFLFCSNKFDFCCASKTGHEIVISLTCAFLNLEQLTWFCLYKQNIVC</sequence>
<reference evidence="1 2" key="1">
    <citation type="submission" date="2024-11" db="EMBL/GenBank/DDBJ databases">
        <title>Chromosome-level genome assembly of the freshwater bivalve Anodonta woodiana.</title>
        <authorList>
            <person name="Chen X."/>
        </authorList>
    </citation>
    <scope>NUCLEOTIDE SEQUENCE [LARGE SCALE GENOMIC DNA]</scope>
    <source>
        <strain evidence="1">MN2024</strain>
        <tissue evidence="1">Gills</tissue>
    </source>
</reference>
<organism evidence="1 2">
    <name type="scientific">Sinanodonta woodiana</name>
    <name type="common">Chinese pond mussel</name>
    <name type="synonym">Anodonta woodiana</name>
    <dbReference type="NCBI Taxonomy" id="1069815"/>
    <lineage>
        <taxon>Eukaryota</taxon>
        <taxon>Metazoa</taxon>
        <taxon>Spiralia</taxon>
        <taxon>Lophotrochozoa</taxon>
        <taxon>Mollusca</taxon>
        <taxon>Bivalvia</taxon>
        <taxon>Autobranchia</taxon>
        <taxon>Heteroconchia</taxon>
        <taxon>Palaeoheterodonta</taxon>
        <taxon>Unionida</taxon>
        <taxon>Unionoidea</taxon>
        <taxon>Unionidae</taxon>
        <taxon>Unioninae</taxon>
        <taxon>Sinanodonta</taxon>
    </lineage>
</organism>
<comment type="caution">
    <text evidence="1">The sequence shown here is derived from an EMBL/GenBank/DDBJ whole genome shotgun (WGS) entry which is preliminary data.</text>
</comment>
<gene>
    <name evidence="1" type="ORF">ACJMK2_014095</name>
</gene>
<dbReference type="EMBL" id="JBJQND010000014">
    <property type="protein sequence ID" value="KAL3854856.1"/>
    <property type="molecule type" value="Genomic_DNA"/>
</dbReference>
<proteinExistence type="predicted"/>
<name>A0ABD3UZJ6_SINWO</name>
<protein>
    <submittedName>
        <fullName evidence="1">Uncharacterized protein</fullName>
    </submittedName>
</protein>
<dbReference type="Proteomes" id="UP001634394">
    <property type="component" value="Unassembled WGS sequence"/>
</dbReference>
<keyword evidence="2" id="KW-1185">Reference proteome</keyword>